<feature type="transmembrane region" description="Helical" evidence="2">
    <location>
        <begin position="1232"/>
        <end position="1253"/>
    </location>
</feature>
<gene>
    <name evidence="4" type="ORF">MSL71_5220</name>
</gene>
<keyword evidence="2" id="KW-0472">Membrane</keyword>
<keyword evidence="3" id="KW-0732">Signal</keyword>
<feature type="transmembrane region" description="Helical" evidence="2">
    <location>
        <begin position="539"/>
        <end position="558"/>
    </location>
</feature>
<dbReference type="Proteomes" id="UP000507962">
    <property type="component" value="Unassembled WGS sequence"/>
</dbReference>
<feature type="region of interest" description="Disordered" evidence="1">
    <location>
        <begin position="1336"/>
        <end position="1356"/>
    </location>
</feature>
<feature type="transmembrane region" description="Helical" evidence="2">
    <location>
        <begin position="508"/>
        <end position="527"/>
    </location>
</feature>
<evidence type="ECO:0000256" key="2">
    <source>
        <dbReference type="SAM" id="Phobius"/>
    </source>
</evidence>
<organism evidence="4 5">
    <name type="scientific">Desulfoluna butyratoxydans</name>
    <dbReference type="NCBI Taxonomy" id="231438"/>
    <lineage>
        <taxon>Bacteria</taxon>
        <taxon>Pseudomonadati</taxon>
        <taxon>Thermodesulfobacteriota</taxon>
        <taxon>Desulfobacteria</taxon>
        <taxon>Desulfobacterales</taxon>
        <taxon>Desulfolunaceae</taxon>
        <taxon>Desulfoluna</taxon>
    </lineage>
</organism>
<name>A0A4U8YHA2_9BACT</name>
<evidence type="ECO:0000313" key="4">
    <source>
        <dbReference type="EMBL" id="VFQ42901.1"/>
    </source>
</evidence>
<sequence length="1356" mass="146509">MKRLLTVFFVLLASAAGWASDEVTVPEPLAPWQGWVMDGEAQVACPGLNGESGRVLCLWPGTLHLVADQTQGRFRQEVTLFADGFVGLPGDTTLRPHTVTADGAPIPVTLADGRPRVYLGAGTHSLSGRFSWTRRPHAISVPPATASVALTVDGGVVEAPYLDGDHRLWMNRPRQTPRENDQLSVEAARLFADVLPATVTTRLTLSVSGGKRRETLEGILLADTSPVSLSSDLPARMGEDGSLEVDVKPGKWTVTVTAVYDDILSTLAPFEAPFGSEVWVFRRSSSMRLVSLEGLKQVDPHMTRLPEAWKRFPAYMAKKGDVLGVTEVRRGQGKGASRLTLDREVWLDFDGGGATVRDRISGELNARRFVSLPDGPFQPGRIRLDGRDRMVADSGRNRFGVEVQKGAVALDAVSRMDRDSSPMALPVGWNLAFDRTSMVVHLPVGWGILAVAGAAVESGRVFLDAWSLLDFFLILVVGVAAFKLWGPVWGCLFVPGLALVWQEPFSPALLWPAVLVTTALMRLAVGGDGRLAGLWGRGVRGLHGAVLVSLFAVSLVFASQQLRQALYPQLELRHGGAYRGAGMETDGAARSMESPMESMMQMDEVVSRSSLAKTEKRARPRMVLPPDEGETQTGPALPAWRWMRVAAVTGPAAESHSVTLHLVPPSLRRGLHVVRVAVLLLLLLRVAPVAPGGFFRRKGAQPLLLVGVLLCMLPRVAAADAFPPAPLLDELRSRLTEPPPCAPFCAALSRAELALPQKASDPARMVLQVDAQAHMAVPLPSGDGSWRLASVADKRGKALELLKVDGETWVRVTPGIHTVVLSAEGGGAEWTFRFPLAPGTVRVKGAKGWQVSGLTDTLQVDGVIRATRMTADGDTGKPLTGKGRLFSWFRVQRRMEFGLEWRVVTTVTRNGGDLSGPPVVMSLDLLAGEEIRTDLKGVKRTGDSVSVTFPSGVTRRRWESVLPPGTPLALKAPDSGRVVETWTLHLDPIWHLAWKGIAPTGGTDRKGMVWLPRRGETVNLSVSRFAGAVGRTLTVDRARVTLRPGRGETRMELEAGIRASKGSEVAVASRFNPNVKEVTVSGEPVPVPEEGGALTVPVDPGEAEVRVSWRASDAKGFSLFSLVVPRKTAMPDLSLGRSASNIDLIMHLSRDQWILWTQGPVLGPAVLMWSLVALVILAGTLLGRVPFSPLSGTEWALLGLGLVTRSLPAVVMAAGWFFALEVRRRKRPSRRLVFNGMQLGLVAWGVLVVLVLFEAVRSGLLGIPDMQVSGNGSTATLLRWTVDRVAGAFPEPAVWTLPVWSFRLVMLAWSLWLALKVVGWGRWAAGSLGEGGFWMSRPEKKKDPEAPAAHGEHPES</sequence>
<keyword evidence="2" id="KW-0812">Transmembrane</keyword>
<keyword evidence="5" id="KW-1185">Reference proteome</keyword>
<feature type="compositionally biased region" description="Basic and acidic residues" evidence="1">
    <location>
        <begin position="1337"/>
        <end position="1356"/>
    </location>
</feature>
<keyword evidence="2" id="KW-1133">Transmembrane helix</keyword>
<feature type="transmembrane region" description="Helical" evidence="2">
    <location>
        <begin position="1293"/>
        <end position="1315"/>
    </location>
</feature>
<feature type="transmembrane region" description="Helical" evidence="2">
    <location>
        <begin position="438"/>
        <end position="456"/>
    </location>
</feature>
<evidence type="ECO:0000313" key="5">
    <source>
        <dbReference type="Proteomes" id="UP000507962"/>
    </source>
</evidence>
<reference evidence="4 5" key="1">
    <citation type="submission" date="2019-03" db="EMBL/GenBank/DDBJ databases">
        <authorList>
            <person name="Nijsse B."/>
        </authorList>
    </citation>
    <scope>NUCLEOTIDE SEQUENCE [LARGE SCALE GENOMIC DNA]</scope>
    <source>
        <strain evidence="4">Desulfoluna butyratoxydans MSL71</strain>
    </source>
</reference>
<feature type="signal peptide" evidence="3">
    <location>
        <begin position="1"/>
        <end position="19"/>
    </location>
</feature>
<proteinExistence type="predicted"/>
<dbReference type="RefSeq" id="WP_180137106.1">
    <property type="nucleotide sequence ID" value="NZ_CAADHO010000001.1"/>
</dbReference>
<accession>A0A4U8YHA2</accession>
<protein>
    <submittedName>
        <fullName evidence="4">Uncharacterized protein</fullName>
    </submittedName>
</protein>
<feature type="chain" id="PRO_5020257236" evidence="3">
    <location>
        <begin position="20"/>
        <end position="1356"/>
    </location>
</feature>
<feature type="transmembrane region" description="Helical" evidence="2">
    <location>
        <begin position="468"/>
        <end position="488"/>
    </location>
</feature>
<evidence type="ECO:0000256" key="3">
    <source>
        <dbReference type="SAM" id="SignalP"/>
    </source>
</evidence>
<feature type="transmembrane region" description="Helical" evidence="2">
    <location>
        <begin position="673"/>
        <end position="695"/>
    </location>
</feature>
<feature type="transmembrane region" description="Helical" evidence="2">
    <location>
        <begin position="1161"/>
        <end position="1183"/>
    </location>
</feature>
<evidence type="ECO:0000256" key="1">
    <source>
        <dbReference type="SAM" id="MobiDB-lite"/>
    </source>
</evidence>
<dbReference type="EMBL" id="CAADHO010000001">
    <property type="protein sequence ID" value="VFQ42901.1"/>
    <property type="molecule type" value="Genomic_DNA"/>
</dbReference>
<feature type="transmembrane region" description="Helical" evidence="2">
    <location>
        <begin position="1195"/>
        <end position="1220"/>
    </location>
</feature>